<evidence type="ECO:0000313" key="7">
    <source>
        <dbReference type="EMBL" id="CAG9811888.1"/>
    </source>
</evidence>
<dbReference type="CDD" id="cd00707">
    <property type="entry name" value="Pancreat_lipase_like"/>
    <property type="match status" value="1"/>
</dbReference>
<dbReference type="InterPro" id="IPR033906">
    <property type="entry name" value="Lipase_N"/>
</dbReference>
<feature type="signal peptide" evidence="5">
    <location>
        <begin position="1"/>
        <end position="17"/>
    </location>
</feature>
<dbReference type="GO" id="GO:0016298">
    <property type="term" value="F:lipase activity"/>
    <property type="evidence" value="ECO:0007669"/>
    <property type="project" value="InterPro"/>
</dbReference>
<dbReference type="OrthoDB" id="199913at2759"/>
<dbReference type="Pfam" id="PF00151">
    <property type="entry name" value="Lipase"/>
    <property type="match status" value="1"/>
</dbReference>
<feature type="domain" description="Lipase" evidence="6">
    <location>
        <begin position="61"/>
        <end position="329"/>
    </location>
</feature>
<evidence type="ECO:0000256" key="4">
    <source>
        <dbReference type="RuleBase" id="RU004262"/>
    </source>
</evidence>
<dbReference type="GO" id="GO:0005615">
    <property type="term" value="C:extracellular space"/>
    <property type="evidence" value="ECO:0007669"/>
    <property type="project" value="TreeGrafter"/>
</dbReference>
<evidence type="ECO:0000256" key="1">
    <source>
        <dbReference type="ARBA" id="ARBA00004613"/>
    </source>
</evidence>
<dbReference type="EMBL" id="OU895880">
    <property type="protein sequence ID" value="CAG9811888.1"/>
    <property type="molecule type" value="Genomic_DNA"/>
</dbReference>
<organism evidence="7 8">
    <name type="scientific">Chironomus riparius</name>
    <dbReference type="NCBI Taxonomy" id="315576"/>
    <lineage>
        <taxon>Eukaryota</taxon>
        <taxon>Metazoa</taxon>
        <taxon>Ecdysozoa</taxon>
        <taxon>Arthropoda</taxon>
        <taxon>Hexapoda</taxon>
        <taxon>Insecta</taxon>
        <taxon>Pterygota</taxon>
        <taxon>Neoptera</taxon>
        <taxon>Endopterygota</taxon>
        <taxon>Diptera</taxon>
        <taxon>Nematocera</taxon>
        <taxon>Chironomoidea</taxon>
        <taxon>Chironomidae</taxon>
        <taxon>Chironominae</taxon>
        <taxon>Chironomus</taxon>
    </lineage>
</organism>
<dbReference type="InterPro" id="IPR029058">
    <property type="entry name" value="AB_hydrolase_fold"/>
</dbReference>
<dbReference type="PRINTS" id="PR00825">
    <property type="entry name" value="DOLALLERGEN"/>
</dbReference>
<evidence type="ECO:0000256" key="5">
    <source>
        <dbReference type="SAM" id="SignalP"/>
    </source>
</evidence>
<reference evidence="7" key="1">
    <citation type="submission" date="2022-01" db="EMBL/GenBank/DDBJ databases">
        <authorList>
            <person name="King R."/>
        </authorList>
    </citation>
    <scope>NUCLEOTIDE SEQUENCE</scope>
</reference>
<dbReference type="FunFam" id="3.40.50.1820:FF:000076">
    <property type="entry name" value="phospholipase A1"/>
    <property type="match status" value="1"/>
</dbReference>
<dbReference type="PANTHER" id="PTHR11610:SF150">
    <property type="entry name" value="FI01825P-RELATED"/>
    <property type="match status" value="1"/>
</dbReference>
<dbReference type="InterPro" id="IPR013818">
    <property type="entry name" value="Lipase"/>
</dbReference>
<dbReference type="Gene3D" id="3.40.50.1820">
    <property type="entry name" value="alpha/beta hydrolase"/>
    <property type="match status" value="1"/>
</dbReference>
<evidence type="ECO:0000313" key="8">
    <source>
        <dbReference type="Proteomes" id="UP001153620"/>
    </source>
</evidence>
<feature type="chain" id="PRO_5040292709" description="Lipase domain-containing protein" evidence="5">
    <location>
        <begin position="18"/>
        <end position="332"/>
    </location>
</feature>
<dbReference type="Proteomes" id="UP001153620">
    <property type="component" value="Chromosome 4"/>
</dbReference>
<evidence type="ECO:0000259" key="6">
    <source>
        <dbReference type="Pfam" id="PF00151"/>
    </source>
</evidence>
<accession>A0A9N9WWG6</accession>
<comment type="similarity">
    <text evidence="2 4">Belongs to the AB hydrolase superfamily. Lipase family.</text>
</comment>
<keyword evidence="5" id="KW-0732">Signal</keyword>
<dbReference type="GO" id="GO:0017171">
    <property type="term" value="F:serine hydrolase activity"/>
    <property type="evidence" value="ECO:0007669"/>
    <property type="project" value="TreeGrafter"/>
</dbReference>
<gene>
    <name evidence="7" type="ORF">CHIRRI_LOCUS14695</name>
</gene>
<dbReference type="InterPro" id="IPR000734">
    <property type="entry name" value="TAG_lipase"/>
</dbReference>
<dbReference type="InterPro" id="IPR002334">
    <property type="entry name" value="Allerg_PlipaseA1"/>
</dbReference>
<protein>
    <recommendedName>
        <fullName evidence="6">Lipase domain-containing protein</fullName>
    </recommendedName>
</protein>
<evidence type="ECO:0000256" key="3">
    <source>
        <dbReference type="ARBA" id="ARBA00022525"/>
    </source>
</evidence>
<evidence type="ECO:0000256" key="2">
    <source>
        <dbReference type="ARBA" id="ARBA00010701"/>
    </source>
</evidence>
<comment type="subcellular location">
    <subcellularLocation>
        <location evidence="1">Secreted</location>
    </subcellularLocation>
</comment>
<proteinExistence type="inferred from homology"/>
<keyword evidence="8" id="KW-1185">Reference proteome</keyword>
<dbReference type="SUPFAM" id="SSF53474">
    <property type="entry name" value="alpha/beta-Hydrolases"/>
    <property type="match status" value="1"/>
</dbReference>
<keyword evidence="3" id="KW-0964">Secreted</keyword>
<dbReference type="GO" id="GO:0016042">
    <property type="term" value="P:lipid catabolic process"/>
    <property type="evidence" value="ECO:0007669"/>
    <property type="project" value="TreeGrafter"/>
</dbReference>
<reference evidence="7" key="2">
    <citation type="submission" date="2022-10" db="EMBL/GenBank/DDBJ databases">
        <authorList>
            <consortium name="ENA_rothamsted_submissions"/>
            <consortium name="culmorum"/>
            <person name="King R."/>
        </authorList>
    </citation>
    <scope>NUCLEOTIDE SEQUENCE</scope>
</reference>
<dbReference type="AlphaFoldDB" id="A0A9N9WWG6"/>
<sequence>MKFVLGITVAAFLGAHSAPLQDKSINGDERWTIARDGEGRMHLVDLDPLEVEPETFFDPNADMFYLLYTRSNPTEGQRITFDVGSLTNFRRNGSTRVLIHGWTTSSMSTENIFTRNEFLAQGDHNVIAVDWSVGASANYITSRNRVSVVGQAVARFLDFLHSNGYIQYHQVHLIGHSLGSHVAGHVGKNVQRGRINVIFGTDPAGPLFNTNNPDRLDSSDAEYTEAIHTNAGLSGISEPITHAAFYPNFGSSQPGCENEIGGSCNHARGPLFYSESIRSDLFIARQCTGYDQIVARNCPGTGVVAIMGGDSAKSIRGVFYLETNAQAPFARG</sequence>
<name>A0A9N9WWG6_9DIPT</name>
<dbReference type="PANTHER" id="PTHR11610">
    <property type="entry name" value="LIPASE"/>
    <property type="match status" value="1"/>
</dbReference>